<organism evidence="1">
    <name type="scientific">marine sediment metagenome</name>
    <dbReference type="NCBI Taxonomy" id="412755"/>
    <lineage>
        <taxon>unclassified sequences</taxon>
        <taxon>metagenomes</taxon>
        <taxon>ecological metagenomes</taxon>
    </lineage>
</organism>
<dbReference type="InterPro" id="IPR043733">
    <property type="entry name" value="DUF5677"/>
</dbReference>
<dbReference type="Pfam" id="PF18928">
    <property type="entry name" value="DUF5677"/>
    <property type="match status" value="1"/>
</dbReference>
<dbReference type="AlphaFoldDB" id="X0UTS3"/>
<evidence type="ECO:0000313" key="1">
    <source>
        <dbReference type="EMBL" id="GAG09254.1"/>
    </source>
</evidence>
<name>X0UTS3_9ZZZZ</name>
<accession>X0UTS3</accession>
<proteinExistence type="predicted"/>
<gene>
    <name evidence="1" type="ORF">S01H1_38969</name>
</gene>
<comment type="caution">
    <text evidence="1">The sequence shown here is derived from an EMBL/GenBank/DDBJ whole genome shotgun (WGS) entry which is preliminary data.</text>
</comment>
<dbReference type="EMBL" id="BARS01024554">
    <property type="protein sequence ID" value="GAG09254.1"/>
    <property type="molecule type" value="Genomic_DNA"/>
</dbReference>
<sequence>MENKYDTLNIFDIVSDIDIRIVQAIHKKHKSLFGLAAELLKLGHESFPIGKKLLKKTVSRPVGRCLLALYAQAFRLFRATIVLSKSGLDTEAVILSRSLLDTASYIFYISEKDHDERLNLYKYSCSLSQHIAVDEFVQDDEDAKSQINMGWYEEQKEEALRYFQEKYSADMTKREDRLKYGLRPSEAA</sequence>
<protein>
    <submittedName>
        <fullName evidence="1">Uncharacterized protein</fullName>
    </submittedName>
</protein>
<feature type="non-terminal residue" evidence="1">
    <location>
        <position position="188"/>
    </location>
</feature>
<reference evidence="1" key="1">
    <citation type="journal article" date="2014" name="Front. Microbiol.">
        <title>High frequency of phylogenetically diverse reductive dehalogenase-homologous genes in deep subseafloor sedimentary metagenomes.</title>
        <authorList>
            <person name="Kawai M."/>
            <person name="Futagami T."/>
            <person name="Toyoda A."/>
            <person name="Takaki Y."/>
            <person name="Nishi S."/>
            <person name="Hori S."/>
            <person name="Arai W."/>
            <person name="Tsubouchi T."/>
            <person name="Morono Y."/>
            <person name="Uchiyama I."/>
            <person name="Ito T."/>
            <person name="Fujiyama A."/>
            <person name="Inagaki F."/>
            <person name="Takami H."/>
        </authorList>
    </citation>
    <scope>NUCLEOTIDE SEQUENCE</scope>
    <source>
        <strain evidence="1">Expedition CK06-06</strain>
    </source>
</reference>